<keyword evidence="2" id="KW-1185">Reference proteome</keyword>
<proteinExistence type="predicted"/>
<evidence type="ECO:0000313" key="1">
    <source>
        <dbReference type="EMBL" id="QHT68037.1"/>
    </source>
</evidence>
<dbReference type="RefSeq" id="WP_162444058.1">
    <property type="nucleotide sequence ID" value="NZ_CP048222.1"/>
</dbReference>
<protein>
    <submittedName>
        <fullName evidence="1">Uncharacterized protein</fullName>
    </submittedName>
</protein>
<sequence>MEEIKELVKIVTNRGIKKISLLDWDERKKSKDMELFYGIQKGNYTSDEKAAHSLYGSTPDQAAYKMAKSRLRKKLLNHLFFLDFSRSRISHKYEQECLNLLHQSRMLVNLGEHKTSERLLNKLFKISTETEFTYITVSCLELLLYIYSQTGKHRLFYKSKEVLLHYRTIARYEQEAEDYYNMSRLELRRSVQTRKEYLPKLVPILERLKKIWKQSHSFNAFEYYYKLNLFYYELVGNYQEIINTARDSDKLYAHGKINTIRFDHRFNKFMSVSACLRNKEYDQGLLLAKDYIHSFDTASSNWFAFMENYVLLAIHAKKYETALKLFIEVDRNPFFTKLARLTKERWNLYRSYQYFVYPHEILFTEFNYQTLVASVPEYSKDKQGFNVAILILQFLYYLKKGDTDSLLHRIEAMRKYAGTHLRDNFSDRTRDIFKLLMLVVKEDFQPVLCRKKGRYLYEKLQDVAPPGDAYAEIEIIPYEHIWEIILEIMAEQTVL</sequence>
<organism evidence="1 2">
    <name type="scientific">Rhodocytophaga rosea</name>
    <dbReference type="NCBI Taxonomy" id="2704465"/>
    <lineage>
        <taxon>Bacteria</taxon>
        <taxon>Pseudomonadati</taxon>
        <taxon>Bacteroidota</taxon>
        <taxon>Cytophagia</taxon>
        <taxon>Cytophagales</taxon>
        <taxon>Rhodocytophagaceae</taxon>
        <taxon>Rhodocytophaga</taxon>
    </lineage>
</organism>
<dbReference type="EMBL" id="CP048222">
    <property type="protein sequence ID" value="QHT68037.1"/>
    <property type="molecule type" value="Genomic_DNA"/>
</dbReference>
<accession>A0A6C0GJC4</accession>
<dbReference type="Proteomes" id="UP000480178">
    <property type="component" value="Chromosome"/>
</dbReference>
<dbReference type="AlphaFoldDB" id="A0A6C0GJC4"/>
<evidence type="ECO:0000313" key="2">
    <source>
        <dbReference type="Proteomes" id="UP000480178"/>
    </source>
</evidence>
<reference evidence="1 2" key="1">
    <citation type="submission" date="2020-01" db="EMBL/GenBank/DDBJ databases">
        <authorList>
            <person name="Kim M.K."/>
        </authorList>
    </citation>
    <scope>NUCLEOTIDE SEQUENCE [LARGE SCALE GENOMIC DNA]</scope>
    <source>
        <strain evidence="1 2">172606-1</strain>
    </source>
</reference>
<gene>
    <name evidence="1" type="ORF">GXP67_16000</name>
</gene>
<dbReference type="KEGG" id="rhoz:GXP67_16000"/>
<name>A0A6C0GJC4_9BACT</name>